<evidence type="ECO:0000256" key="8">
    <source>
        <dbReference type="ARBA" id="ARBA00022692"/>
    </source>
</evidence>
<evidence type="ECO:0000256" key="7">
    <source>
        <dbReference type="ARBA" id="ARBA00022475"/>
    </source>
</evidence>
<accession>A0ABY8EH56</accession>
<keyword evidence="9 13" id="KW-1133">Transmembrane helix</keyword>
<evidence type="ECO:0000256" key="2">
    <source>
        <dbReference type="ARBA" id="ARBA00004651"/>
    </source>
</evidence>
<comment type="function">
    <text evidence="1">Multidrug efflux pump.</text>
</comment>
<feature type="transmembrane region" description="Helical" evidence="13">
    <location>
        <begin position="393"/>
        <end position="416"/>
    </location>
</feature>
<feature type="transmembrane region" description="Helical" evidence="13">
    <location>
        <begin position="170"/>
        <end position="189"/>
    </location>
</feature>
<dbReference type="EMBL" id="CP120733">
    <property type="protein sequence ID" value="WFD12276.1"/>
    <property type="molecule type" value="Genomic_DNA"/>
</dbReference>
<keyword evidence="6" id="KW-0050">Antiport</keyword>
<feature type="transmembrane region" description="Helical" evidence="13">
    <location>
        <begin position="328"/>
        <end position="351"/>
    </location>
</feature>
<dbReference type="PANTHER" id="PTHR43298:SF2">
    <property type="entry name" value="FMN_FAD EXPORTER YEEO-RELATED"/>
    <property type="match status" value="1"/>
</dbReference>
<keyword evidence="8 13" id="KW-0812">Transmembrane</keyword>
<evidence type="ECO:0000256" key="10">
    <source>
        <dbReference type="ARBA" id="ARBA00023065"/>
    </source>
</evidence>
<evidence type="ECO:0000256" key="11">
    <source>
        <dbReference type="ARBA" id="ARBA00023136"/>
    </source>
</evidence>
<dbReference type="CDD" id="cd13134">
    <property type="entry name" value="MATE_like_8"/>
    <property type="match status" value="1"/>
</dbReference>
<evidence type="ECO:0000256" key="5">
    <source>
        <dbReference type="ARBA" id="ARBA00022448"/>
    </source>
</evidence>
<dbReference type="PIRSF" id="PIRSF006603">
    <property type="entry name" value="DinF"/>
    <property type="match status" value="1"/>
</dbReference>
<dbReference type="Pfam" id="PF01554">
    <property type="entry name" value="MatE"/>
    <property type="match status" value="2"/>
</dbReference>
<dbReference type="Proteomes" id="UP001222800">
    <property type="component" value="Chromosome"/>
</dbReference>
<feature type="transmembrane region" description="Helical" evidence="13">
    <location>
        <begin position="201"/>
        <end position="222"/>
    </location>
</feature>
<feature type="transmembrane region" description="Helical" evidence="13">
    <location>
        <begin position="363"/>
        <end position="386"/>
    </location>
</feature>
<evidence type="ECO:0000256" key="3">
    <source>
        <dbReference type="ARBA" id="ARBA00010199"/>
    </source>
</evidence>
<evidence type="ECO:0000256" key="13">
    <source>
        <dbReference type="SAM" id="Phobius"/>
    </source>
</evidence>
<feature type="transmembrane region" description="Helical" evidence="13">
    <location>
        <begin position="96"/>
        <end position="117"/>
    </location>
</feature>
<dbReference type="RefSeq" id="WP_277734600.1">
    <property type="nucleotide sequence ID" value="NZ_CP120733.1"/>
</dbReference>
<proteinExistence type="inferred from homology"/>
<protein>
    <recommendedName>
        <fullName evidence="4">Probable multidrug resistance protein NorM</fullName>
    </recommendedName>
    <alternativeName>
        <fullName evidence="12">Multidrug-efflux transporter</fullName>
    </alternativeName>
</protein>
<organism evidence="14 15">
    <name type="scientific">Tepidibacter hydrothermalis</name>
    <dbReference type="NCBI Taxonomy" id="3036126"/>
    <lineage>
        <taxon>Bacteria</taxon>
        <taxon>Bacillati</taxon>
        <taxon>Bacillota</taxon>
        <taxon>Clostridia</taxon>
        <taxon>Peptostreptococcales</taxon>
        <taxon>Peptostreptococcaceae</taxon>
        <taxon>Tepidibacter</taxon>
    </lineage>
</organism>
<evidence type="ECO:0000256" key="4">
    <source>
        <dbReference type="ARBA" id="ARBA00020268"/>
    </source>
</evidence>
<name>A0ABY8EH56_9FIRM</name>
<dbReference type="InterPro" id="IPR048279">
    <property type="entry name" value="MdtK-like"/>
</dbReference>
<sequence length="464" mass="51161">MSFNLIKDYKKDKQFYKNLFIITIPIILQNLITSSLNMLDTMMIGKIGEVELASVGIANQYYFLFSLFAMGISGGCGVLIAQLWGKNDTDNIKKVLAKSLSVSIIGSLVFLIIGIMIPQNIMAVFNKDASVIDIGSKYLRITVLSYLFTGISFTFASALRSVNNTKLPMFASLVGLIVNGVLNYILIFGKLGMPELKTEGAAIATLIARTCECGVILFNLYFKNSVLKTSFKDFIGLSSNLKKVLSSVTIPIVLNEACWGFGNVTYIAIYARISTKAAASMQICSTITNLFMIFSFGLGYATLVVVGNEIGANREDVAIESSKKISKLSVLIALFIGIILAISAKPIVSFFNVSNEVKLYSTYILYVYAIIMVAKVYNFIMIVGILRGGGDAAYGSILQGITLWFIGIPLAFIAAFVLHLPVYLVVSFTAVEEIIKFIFIRRRFKSFKWIRNMVNDHPDNVEFI</sequence>
<keyword evidence="15" id="KW-1185">Reference proteome</keyword>
<dbReference type="InterPro" id="IPR050222">
    <property type="entry name" value="MATE_MdtK"/>
</dbReference>
<evidence type="ECO:0000313" key="15">
    <source>
        <dbReference type="Proteomes" id="UP001222800"/>
    </source>
</evidence>
<keyword evidence="5" id="KW-0813">Transport</keyword>
<evidence type="ECO:0000313" key="14">
    <source>
        <dbReference type="EMBL" id="WFD12276.1"/>
    </source>
</evidence>
<evidence type="ECO:0000256" key="6">
    <source>
        <dbReference type="ARBA" id="ARBA00022449"/>
    </source>
</evidence>
<feature type="transmembrane region" description="Helical" evidence="13">
    <location>
        <begin position="20"/>
        <end position="40"/>
    </location>
</feature>
<evidence type="ECO:0000256" key="12">
    <source>
        <dbReference type="ARBA" id="ARBA00031636"/>
    </source>
</evidence>
<keyword evidence="10" id="KW-0406">Ion transport</keyword>
<feature type="transmembrane region" description="Helical" evidence="13">
    <location>
        <begin position="138"/>
        <end position="158"/>
    </location>
</feature>
<gene>
    <name evidence="14" type="ORF">P4S50_09365</name>
</gene>
<dbReference type="NCBIfam" id="TIGR00797">
    <property type="entry name" value="matE"/>
    <property type="match status" value="1"/>
</dbReference>
<feature type="transmembrane region" description="Helical" evidence="13">
    <location>
        <begin position="61"/>
        <end position="84"/>
    </location>
</feature>
<reference evidence="14 15" key="1">
    <citation type="submission" date="2023-03" db="EMBL/GenBank/DDBJ databases">
        <title>Complete genome sequence of Tepidibacter sp. SWIR-1, isolated from a deep-sea hydrothermal vent.</title>
        <authorList>
            <person name="Li X."/>
        </authorList>
    </citation>
    <scope>NUCLEOTIDE SEQUENCE [LARGE SCALE GENOMIC DNA]</scope>
    <source>
        <strain evidence="14 15">SWIR-1</strain>
    </source>
</reference>
<dbReference type="PANTHER" id="PTHR43298">
    <property type="entry name" value="MULTIDRUG RESISTANCE PROTEIN NORM-RELATED"/>
    <property type="match status" value="1"/>
</dbReference>
<comment type="subcellular location">
    <subcellularLocation>
        <location evidence="2">Cell membrane</location>
        <topology evidence="2">Multi-pass membrane protein</topology>
    </subcellularLocation>
</comment>
<comment type="similarity">
    <text evidence="3">Belongs to the multi antimicrobial extrusion (MATE) (TC 2.A.66.1) family.</text>
</comment>
<evidence type="ECO:0000256" key="9">
    <source>
        <dbReference type="ARBA" id="ARBA00022989"/>
    </source>
</evidence>
<evidence type="ECO:0000256" key="1">
    <source>
        <dbReference type="ARBA" id="ARBA00003408"/>
    </source>
</evidence>
<feature type="transmembrane region" description="Helical" evidence="13">
    <location>
        <begin position="422"/>
        <end position="440"/>
    </location>
</feature>
<keyword evidence="11 13" id="KW-0472">Membrane</keyword>
<keyword evidence="7" id="KW-1003">Cell membrane</keyword>
<dbReference type="InterPro" id="IPR002528">
    <property type="entry name" value="MATE_fam"/>
</dbReference>
<feature type="transmembrane region" description="Helical" evidence="13">
    <location>
        <begin position="287"/>
        <end position="307"/>
    </location>
</feature>